<protein>
    <submittedName>
        <fullName evidence="2">Uncharacterized protein</fullName>
    </submittedName>
</protein>
<comment type="caution">
    <text evidence="2">The sequence shown here is derived from an EMBL/GenBank/DDBJ whole genome shotgun (WGS) entry which is preliminary data.</text>
</comment>
<dbReference type="Gene3D" id="3.30.70.270">
    <property type="match status" value="1"/>
</dbReference>
<dbReference type="AlphaFoldDB" id="A0A117NFX9"/>
<dbReference type="EMBL" id="LKAM01000015">
    <property type="protein sequence ID" value="KUM45890.1"/>
    <property type="molecule type" value="Genomic_DNA"/>
</dbReference>
<dbReference type="InterPro" id="IPR043128">
    <property type="entry name" value="Rev_trsase/Diguanyl_cyclase"/>
</dbReference>
<name>A0A117NFX9_PICGL</name>
<geneLocation type="mitochondrion" evidence="2"/>
<sequence length="92" mass="10406">MPGARPLGRHTDFMDPIWLSSRGSLKSCEQQGIPARLDHHTPSTQNQKDGSLYPLPKSKGVYYRALNKLTIKNKYPLPLIADCFDRRGEVLL</sequence>
<feature type="region of interest" description="Disordered" evidence="1">
    <location>
        <begin position="30"/>
        <end position="53"/>
    </location>
</feature>
<organism evidence="2">
    <name type="scientific">Picea glauca</name>
    <name type="common">White spruce</name>
    <name type="synonym">Pinus glauca</name>
    <dbReference type="NCBI Taxonomy" id="3330"/>
    <lineage>
        <taxon>Eukaryota</taxon>
        <taxon>Viridiplantae</taxon>
        <taxon>Streptophyta</taxon>
        <taxon>Embryophyta</taxon>
        <taxon>Tracheophyta</taxon>
        <taxon>Spermatophyta</taxon>
        <taxon>Pinopsida</taxon>
        <taxon>Pinidae</taxon>
        <taxon>Conifers I</taxon>
        <taxon>Pinales</taxon>
        <taxon>Pinaceae</taxon>
        <taxon>Picea</taxon>
    </lineage>
</organism>
<accession>A0A117NFX9</accession>
<evidence type="ECO:0000313" key="2">
    <source>
        <dbReference type="EMBL" id="KUM45890.1"/>
    </source>
</evidence>
<reference evidence="2" key="1">
    <citation type="journal article" date="2015" name="Genome Biol. Evol.">
        <title>Organellar Genomes of White Spruce (Picea glauca): Assembly and Annotation.</title>
        <authorList>
            <person name="Jackman S.D."/>
            <person name="Warren R.L."/>
            <person name="Gibb E.A."/>
            <person name="Vandervalk B.P."/>
            <person name="Mohamadi H."/>
            <person name="Chu J."/>
            <person name="Raymond A."/>
            <person name="Pleasance S."/>
            <person name="Coope R."/>
            <person name="Wildung M.R."/>
            <person name="Ritland C.E."/>
            <person name="Bousquet J."/>
            <person name="Jones S.J."/>
            <person name="Bohlmann J."/>
            <person name="Birol I."/>
        </authorList>
    </citation>
    <scope>NUCLEOTIDE SEQUENCE [LARGE SCALE GENOMIC DNA]</scope>
    <source>
        <tissue evidence="2">Flushing bud</tissue>
    </source>
</reference>
<gene>
    <name evidence="2" type="ORF">ABT39_MTgene2244</name>
</gene>
<evidence type="ECO:0000256" key="1">
    <source>
        <dbReference type="SAM" id="MobiDB-lite"/>
    </source>
</evidence>
<proteinExistence type="predicted"/>
<keyword evidence="2" id="KW-0496">Mitochondrion</keyword>